<sequence length="326" mass="37250">MEKKIVLVTGIGGNVGQGILRNIKKTQFPIKIIGCNVTDFSAGNYLCDTFYKVPYAMDEDYISAINSIVENEKIDLIIPSTDYEVYYLSLYQNKLKTNVVVSGLETSKNYLDKYLTFLHHKKNNLPFAQSYLPGDYEKGKFENYIVKPREGRGSRGIHINPSDIRSFDDSYMVQELVTGKEITTAFYVSKEKALHGFITLERKLENGATNECFVNRMYDKQLQDILEKMISCNHFTGSANLQSMVRDNGEIVPFEINCRISGTNSIRSNFGFEDVKYTLEEHLYHISPSEPNITEGSAIRIMLDIIYPHNSNISELKDNSSQHYIF</sequence>
<dbReference type="InterPro" id="IPR048764">
    <property type="entry name" value="PylC_N"/>
</dbReference>
<evidence type="ECO:0000313" key="4">
    <source>
        <dbReference type="Proteomes" id="UP000552615"/>
    </source>
</evidence>
<reference evidence="3 4" key="1">
    <citation type="submission" date="2020-04" db="EMBL/GenBank/DDBJ databases">
        <title>Chryseobacterium sp. RJ-7-14 sp. nov., isolated from Jeju soil.</title>
        <authorList>
            <person name="Dahal R.H."/>
            <person name="Chaudhary D.K."/>
        </authorList>
    </citation>
    <scope>NUCLEOTIDE SEQUENCE [LARGE SCALE GENOMIC DNA]</scope>
    <source>
        <strain evidence="3 4">RJ-7-14</strain>
    </source>
</reference>
<dbReference type="EMBL" id="JABBGF010000002">
    <property type="protein sequence ID" value="NML58024.1"/>
    <property type="molecule type" value="Genomic_DNA"/>
</dbReference>
<gene>
    <name evidence="3" type="ORF">HHL20_11780</name>
</gene>
<accession>A0A7Y0A7E5</accession>
<evidence type="ECO:0000259" key="2">
    <source>
        <dbReference type="Pfam" id="PF21360"/>
    </source>
</evidence>
<keyword evidence="4" id="KW-1185">Reference proteome</keyword>
<dbReference type="SUPFAM" id="SSF56059">
    <property type="entry name" value="Glutathione synthetase ATP-binding domain-like"/>
    <property type="match status" value="1"/>
</dbReference>
<dbReference type="Pfam" id="PF02655">
    <property type="entry name" value="ATP-grasp_3"/>
    <property type="match status" value="1"/>
</dbReference>
<dbReference type="Proteomes" id="UP000552615">
    <property type="component" value="Unassembled WGS sequence"/>
</dbReference>
<organism evidence="3 4">
    <name type="scientific">Chryseobacterium cheonjiense</name>
    <dbReference type="NCBI Taxonomy" id="2728845"/>
    <lineage>
        <taxon>Bacteria</taxon>
        <taxon>Pseudomonadati</taxon>
        <taxon>Bacteroidota</taxon>
        <taxon>Flavobacteriia</taxon>
        <taxon>Flavobacteriales</taxon>
        <taxon>Weeksellaceae</taxon>
        <taxon>Chryseobacterium group</taxon>
        <taxon>Chryseobacterium</taxon>
    </lineage>
</organism>
<protein>
    <submittedName>
        <fullName evidence="3">ATP-grasp domain-containing protein</fullName>
    </submittedName>
</protein>
<proteinExistence type="predicted"/>
<dbReference type="RefSeq" id="WP_169231387.1">
    <property type="nucleotide sequence ID" value="NZ_JABBGF010000002.1"/>
</dbReference>
<evidence type="ECO:0000313" key="3">
    <source>
        <dbReference type="EMBL" id="NML58024.1"/>
    </source>
</evidence>
<dbReference type="AlphaFoldDB" id="A0A7Y0A7E5"/>
<feature type="domain" description="ATP-grasp fold PylC-type" evidence="1">
    <location>
        <begin position="112"/>
        <end position="263"/>
    </location>
</feature>
<name>A0A7Y0A7E5_9FLAO</name>
<dbReference type="Gene3D" id="3.40.50.20">
    <property type="match status" value="1"/>
</dbReference>
<dbReference type="GO" id="GO:0005524">
    <property type="term" value="F:ATP binding"/>
    <property type="evidence" value="ECO:0007669"/>
    <property type="project" value="InterPro"/>
</dbReference>
<feature type="domain" description="PylC N-terminal" evidence="2">
    <location>
        <begin position="7"/>
        <end position="95"/>
    </location>
</feature>
<dbReference type="Gene3D" id="3.30.470.20">
    <property type="entry name" value="ATP-grasp fold, B domain"/>
    <property type="match status" value="1"/>
</dbReference>
<evidence type="ECO:0000259" key="1">
    <source>
        <dbReference type="Pfam" id="PF02655"/>
    </source>
</evidence>
<dbReference type="Pfam" id="PF21360">
    <property type="entry name" value="PylC-like_N"/>
    <property type="match status" value="1"/>
</dbReference>
<dbReference type="InterPro" id="IPR003806">
    <property type="entry name" value="ATP-grasp_PylC-type"/>
</dbReference>
<dbReference type="GO" id="GO:0046872">
    <property type="term" value="F:metal ion binding"/>
    <property type="evidence" value="ECO:0007669"/>
    <property type="project" value="InterPro"/>
</dbReference>
<comment type="caution">
    <text evidence="3">The sequence shown here is derived from an EMBL/GenBank/DDBJ whole genome shotgun (WGS) entry which is preliminary data.</text>
</comment>